<dbReference type="PROSITE" id="PS50966">
    <property type="entry name" value="ZF_SWIM"/>
    <property type="match status" value="1"/>
</dbReference>
<evidence type="ECO:0000313" key="5">
    <source>
        <dbReference type="Proteomes" id="UP001215280"/>
    </source>
</evidence>
<evidence type="ECO:0000256" key="1">
    <source>
        <dbReference type="PROSITE-ProRule" id="PRU00325"/>
    </source>
</evidence>
<dbReference type="PANTHER" id="PTHR33977">
    <property type="entry name" value="ZINC ION BINDING PROTEIN"/>
    <property type="match status" value="1"/>
</dbReference>
<comment type="caution">
    <text evidence="4">The sequence shown here is derived from an EMBL/GenBank/DDBJ whole genome shotgun (WGS) entry which is preliminary data.</text>
</comment>
<protein>
    <recommendedName>
        <fullName evidence="3">SWIM-type domain-containing protein</fullName>
    </recommendedName>
</protein>
<proteinExistence type="predicted"/>
<feature type="domain" description="SWIM-type" evidence="3">
    <location>
        <begin position="508"/>
        <end position="539"/>
    </location>
</feature>
<feature type="compositionally biased region" description="Polar residues" evidence="2">
    <location>
        <begin position="27"/>
        <end position="37"/>
    </location>
</feature>
<keyword evidence="5" id="KW-1185">Reference proteome</keyword>
<organism evidence="4 5">
    <name type="scientific">Mycena maculata</name>
    <dbReference type="NCBI Taxonomy" id="230809"/>
    <lineage>
        <taxon>Eukaryota</taxon>
        <taxon>Fungi</taxon>
        <taxon>Dikarya</taxon>
        <taxon>Basidiomycota</taxon>
        <taxon>Agaricomycotina</taxon>
        <taxon>Agaricomycetes</taxon>
        <taxon>Agaricomycetidae</taxon>
        <taxon>Agaricales</taxon>
        <taxon>Marasmiineae</taxon>
        <taxon>Mycenaceae</taxon>
        <taxon>Mycena</taxon>
    </lineage>
</organism>
<reference evidence="4" key="1">
    <citation type="submission" date="2023-03" db="EMBL/GenBank/DDBJ databases">
        <title>Massive genome expansion in bonnet fungi (Mycena s.s.) driven by repeated elements and novel gene families across ecological guilds.</title>
        <authorList>
            <consortium name="Lawrence Berkeley National Laboratory"/>
            <person name="Harder C.B."/>
            <person name="Miyauchi S."/>
            <person name="Viragh M."/>
            <person name="Kuo A."/>
            <person name="Thoen E."/>
            <person name="Andreopoulos B."/>
            <person name="Lu D."/>
            <person name="Skrede I."/>
            <person name="Drula E."/>
            <person name="Henrissat B."/>
            <person name="Morin E."/>
            <person name="Kohler A."/>
            <person name="Barry K."/>
            <person name="LaButti K."/>
            <person name="Morin E."/>
            <person name="Salamov A."/>
            <person name="Lipzen A."/>
            <person name="Mereny Z."/>
            <person name="Hegedus B."/>
            <person name="Baldrian P."/>
            <person name="Stursova M."/>
            <person name="Weitz H."/>
            <person name="Taylor A."/>
            <person name="Grigoriev I.V."/>
            <person name="Nagy L.G."/>
            <person name="Martin F."/>
            <person name="Kauserud H."/>
        </authorList>
    </citation>
    <scope>NUCLEOTIDE SEQUENCE</scope>
    <source>
        <strain evidence="4">CBHHK188m</strain>
    </source>
</reference>
<keyword evidence="1" id="KW-0479">Metal-binding</keyword>
<feature type="region of interest" description="Disordered" evidence="2">
    <location>
        <begin position="1"/>
        <end position="83"/>
    </location>
</feature>
<feature type="compositionally biased region" description="Polar residues" evidence="2">
    <location>
        <begin position="1"/>
        <end position="12"/>
    </location>
</feature>
<dbReference type="EMBL" id="JARJLG010000002">
    <property type="protein sequence ID" value="KAJ7783904.1"/>
    <property type="molecule type" value="Genomic_DNA"/>
</dbReference>
<evidence type="ECO:0000256" key="2">
    <source>
        <dbReference type="SAM" id="MobiDB-lite"/>
    </source>
</evidence>
<dbReference type="GO" id="GO:0008270">
    <property type="term" value="F:zinc ion binding"/>
    <property type="evidence" value="ECO:0007669"/>
    <property type="project" value="UniProtKB-KW"/>
</dbReference>
<evidence type="ECO:0000313" key="4">
    <source>
        <dbReference type="EMBL" id="KAJ7783904.1"/>
    </source>
</evidence>
<dbReference type="InterPro" id="IPR007527">
    <property type="entry name" value="Znf_SWIM"/>
</dbReference>
<evidence type="ECO:0000259" key="3">
    <source>
        <dbReference type="PROSITE" id="PS50966"/>
    </source>
</evidence>
<dbReference type="PANTHER" id="PTHR33977:SF1">
    <property type="entry name" value="ZINC ION BINDING PROTEIN"/>
    <property type="match status" value="1"/>
</dbReference>
<gene>
    <name evidence="4" type="ORF">DFH07DRAFT_764281</name>
</gene>
<keyword evidence="1" id="KW-0862">Zinc</keyword>
<name>A0AAD7P1E2_9AGAR</name>
<dbReference type="Proteomes" id="UP001215280">
    <property type="component" value="Unassembled WGS sequence"/>
</dbReference>
<dbReference type="AlphaFoldDB" id="A0AAD7P1E2"/>
<accession>A0AAD7P1E2</accession>
<sequence length="664" mass="75800">MATFSFRVSTTAGAAPDASPANIDASWETQYPWNATSELPPPNSEAFFTVPNYDPGPAFHVPPPTQGVPPYSAPSSPPMKQECQDKTVEFVKKDDRPRDPTITAWTQKSVYVCSRQGSGGKSKYCPKNAWTRKVDSKQSGCPCRLTVKSYPGTSEVLGFYKPDHTHAIGDANLKYTRLDADTRKEIETVLRLGVEPKKILENLTQKMYHESNISETRSKKAHQRDFATQADVRRIQKMIEEESIQLAAQDGPSVLEWVDRLRKEGHFCECWEKYGTKFAGIDGTHNMTHYENMTLFTLLVRDEWGHGMPAAWMISSNGKEVTIDYFLATILKENPTISPNHFVTQHFPLLWERLKKWIRITDQAEFDAYWAEIQTLAPDSVVEYLKTYWLPVVHMWSAVYRSDRSIFETCDTNMLVKAWHHLLKGDFLEEKRNRRLDHLIHVLYEVAIPHFIARHRRQEMGFEGPNLELKQRKKVTAQASSILKEDIQYDPETLKFIMRSQSDPEIFYEVDLDAYDCTCLSFPLIWFCKHICAVQLHFPEQVLAIPVSSLTTPILSAPLPNTTDSDSDDEPDLIKEHDTAADAVEALTERLQSLALLFSRQPPLHLSDVLRESVQHATEVLDLLSIDLAPVLPVLPRKVAKSALLDRDQHRHGRPCEDQEADDQ</sequence>
<feature type="compositionally biased region" description="Pro residues" evidence="2">
    <location>
        <begin position="60"/>
        <end position="77"/>
    </location>
</feature>
<keyword evidence="1" id="KW-0863">Zinc-finger</keyword>